<proteinExistence type="predicted"/>
<evidence type="ECO:0000256" key="1">
    <source>
        <dbReference type="SAM" id="MobiDB-lite"/>
    </source>
</evidence>
<dbReference type="Proteomes" id="UP001159405">
    <property type="component" value="Unassembled WGS sequence"/>
</dbReference>
<gene>
    <name evidence="2" type="ORF">PLOB_00036625</name>
</gene>
<sequence>MQIGRENGIFIGSMDTIPASLSGTDDEGEKAPTLKEYFKPDGLLRVGRSRCCFPDCKNDHLVQLLVCKNQKTRETLDISENYYIAVTIARNDGQLSYPVDCDYMRIKTETEKGLKLSMAGVAGFLFRFYEPNTKYLVTFALKTGPTTKKSKKKRKKQQNLWKTVSELTIQLETGSKRCNSRKPRKALATRNVTPQSELEPASLTEEGMELFRRSMWVMKELQSLRDNARWSDFDDRANELLLSYTDIDTIVAIKLEQSVAACYKNDLEHSLQLLDEAFSLMSGATNVLVLAGRGYGYRAGVKRRQRNLGEAQQDVQLAEQNIRACHTSLDASFIAYERASVLLDFIGRLSQRSPKQVEEALRNLEKCIDVCLSVEMQDEKMYVKKHHFAFIKIAMLLLDCRTEAARERVLSEEFIAKGEKCLKTLETKYWSQIAEGVKVQFYLAKMSFRQGGRRTEVPAALLKRKISGKIVEVLLPKHSTMKPQQGHIIVQAKTVCLQMGDYNNFHFDVVDLGMSDDVSELLTKVSDDDELVIRVLRRYGEPEEFILKRNASVICPSINICADFFRIIPPSDEKPNTDSSFGITVDSQIHTSDAQIGDWNKAIIKPREGFCDVFDSTRPILRVLRSPPKFVSVSLNIKDFPNFKRDHRVVLKICKNRFDGRAFEYCFEDKIKRQQGIIFCKSLRGLSLAGSKKMKGFYDVDVTVTERSQNEKMEVKEGVMFIRDASFENLRGLVGFWFRFHTANKRYIITFSLWEKDTRGEKSGVLLDEVHIDAETGERKRSPLSRRKKLLCLAEEVREEASLPGEIHSEPTSLPEGSHKAPTSLPEGSQTSQFMSKEMPLPAEVDGSVYEQSLRIMEVLGDLRDNGKWEEFDCEADQLLRKFFDCNDLLITVILEQGKAACFRNDQTSAEDFIKKASLKIRQESCSLVSLWKGRANTYLAEIYGRDKLAFGKAQRCITSAKKYLKNTSYLLDRACLACEEGSLLLQQSHLSSMAEESRRCFDSSIELCKLGLEESPNNRLLLRTHDLAVTKKAMLLLHFSKDYGLSGNLVNEKTLLEARQCLESLKLASVKEMTKTAQVQYHL</sequence>
<evidence type="ECO:0000313" key="3">
    <source>
        <dbReference type="Proteomes" id="UP001159405"/>
    </source>
</evidence>
<protein>
    <submittedName>
        <fullName evidence="2">Uncharacterized protein</fullName>
    </submittedName>
</protein>
<evidence type="ECO:0000313" key="2">
    <source>
        <dbReference type="EMBL" id="CAH3133060.1"/>
    </source>
</evidence>
<accession>A0ABN8P4M4</accession>
<comment type="caution">
    <text evidence="2">The sequence shown here is derived from an EMBL/GenBank/DDBJ whole genome shotgun (WGS) entry which is preliminary data.</text>
</comment>
<name>A0ABN8P4M4_9CNID</name>
<feature type="region of interest" description="Disordered" evidence="1">
    <location>
        <begin position="802"/>
        <end position="834"/>
    </location>
</feature>
<organism evidence="2 3">
    <name type="scientific">Porites lobata</name>
    <dbReference type="NCBI Taxonomy" id="104759"/>
    <lineage>
        <taxon>Eukaryota</taxon>
        <taxon>Metazoa</taxon>
        <taxon>Cnidaria</taxon>
        <taxon>Anthozoa</taxon>
        <taxon>Hexacorallia</taxon>
        <taxon>Scleractinia</taxon>
        <taxon>Fungiina</taxon>
        <taxon>Poritidae</taxon>
        <taxon>Porites</taxon>
    </lineage>
</organism>
<feature type="non-terminal residue" evidence="2">
    <location>
        <position position="1084"/>
    </location>
</feature>
<keyword evidence="3" id="KW-1185">Reference proteome</keyword>
<dbReference type="EMBL" id="CALNXK010000052">
    <property type="protein sequence ID" value="CAH3133060.1"/>
    <property type="molecule type" value="Genomic_DNA"/>
</dbReference>
<reference evidence="2 3" key="1">
    <citation type="submission" date="2022-05" db="EMBL/GenBank/DDBJ databases">
        <authorList>
            <consortium name="Genoscope - CEA"/>
            <person name="William W."/>
        </authorList>
    </citation>
    <scope>NUCLEOTIDE SEQUENCE [LARGE SCALE GENOMIC DNA]</scope>
</reference>